<feature type="compositionally biased region" description="Basic and acidic residues" evidence="1">
    <location>
        <begin position="124"/>
        <end position="136"/>
    </location>
</feature>
<dbReference type="EMBL" id="JBBNAG010000011">
    <property type="protein sequence ID" value="KAK9095020.1"/>
    <property type="molecule type" value="Genomic_DNA"/>
</dbReference>
<dbReference type="Proteomes" id="UP001419268">
    <property type="component" value="Unassembled WGS sequence"/>
</dbReference>
<proteinExistence type="predicted"/>
<evidence type="ECO:0000313" key="2">
    <source>
        <dbReference type="EMBL" id="KAK9095020.1"/>
    </source>
</evidence>
<evidence type="ECO:0000256" key="1">
    <source>
        <dbReference type="SAM" id="MobiDB-lite"/>
    </source>
</evidence>
<name>A0AAP0EK84_9MAGN</name>
<accession>A0AAP0EK84</accession>
<organism evidence="2 3">
    <name type="scientific">Stephania cephalantha</name>
    <dbReference type="NCBI Taxonomy" id="152367"/>
    <lineage>
        <taxon>Eukaryota</taxon>
        <taxon>Viridiplantae</taxon>
        <taxon>Streptophyta</taxon>
        <taxon>Embryophyta</taxon>
        <taxon>Tracheophyta</taxon>
        <taxon>Spermatophyta</taxon>
        <taxon>Magnoliopsida</taxon>
        <taxon>Ranunculales</taxon>
        <taxon>Menispermaceae</taxon>
        <taxon>Menispermoideae</taxon>
        <taxon>Cissampelideae</taxon>
        <taxon>Stephania</taxon>
    </lineage>
</organism>
<gene>
    <name evidence="2" type="ORF">Scep_026489</name>
</gene>
<protein>
    <submittedName>
        <fullName evidence="2">Uncharacterized protein</fullName>
    </submittedName>
</protein>
<feature type="compositionally biased region" description="Polar residues" evidence="1">
    <location>
        <begin position="42"/>
        <end position="51"/>
    </location>
</feature>
<feature type="region of interest" description="Disordered" evidence="1">
    <location>
        <begin position="1"/>
        <end position="136"/>
    </location>
</feature>
<comment type="caution">
    <text evidence="2">The sequence shown here is derived from an EMBL/GenBank/DDBJ whole genome shotgun (WGS) entry which is preliminary data.</text>
</comment>
<sequence length="172" mass="18922">MAKREKIGNGVVKNAGKESSALRDISSEEEMEEVEGNEKDSSIGNEGQVAQSGEAADQSDNESNGQVAIGGKAQSGEAAYQTDKENNSISSHSGLFIQGSRGEPTDDTFDDTFIPHTYPSSPKVYEEEGLSTKEGENKKWISKSHRTMSWSKQRSLMRSISWRTNTSRQRKN</sequence>
<keyword evidence="3" id="KW-1185">Reference proteome</keyword>
<reference evidence="2 3" key="1">
    <citation type="submission" date="2024-01" db="EMBL/GenBank/DDBJ databases">
        <title>Genome assemblies of Stephania.</title>
        <authorList>
            <person name="Yang L."/>
        </authorList>
    </citation>
    <scope>NUCLEOTIDE SEQUENCE [LARGE SCALE GENOMIC DNA]</scope>
    <source>
        <strain evidence="2">JXDWG</strain>
        <tissue evidence="2">Leaf</tissue>
    </source>
</reference>
<evidence type="ECO:0000313" key="3">
    <source>
        <dbReference type="Proteomes" id="UP001419268"/>
    </source>
</evidence>
<dbReference type="AlphaFoldDB" id="A0AAP0EK84"/>